<sequence>MGLGNGGEGVVCVVDLTCQELESGEWRMSWKNKLLSLTSYTLYFTLSFLFCPKAVSDLLCLTLVAFTPASPLLPWHRPCPLSSAGACSP</sequence>
<evidence type="ECO:0000313" key="2">
    <source>
        <dbReference type="Proteomes" id="UP000233220"/>
    </source>
</evidence>
<evidence type="ECO:0000313" key="1">
    <source>
        <dbReference type="Ensembl" id="ENSSBOP00000037156.1"/>
    </source>
</evidence>
<accession>A0A2K6UZ10</accession>
<dbReference type="OMA" id="GEQRMEN"/>
<reference evidence="1" key="2">
    <citation type="submission" date="2025-09" db="UniProtKB">
        <authorList>
            <consortium name="Ensembl"/>
        </authorList>
    </citation>
    <scope>IDENTIFICATION</scope>
</reference>
<dbReference type="Ensembl" id="ENSSBOT00000054094.1">
    <property type="protein sequence ID" value="ENSSBOP00000037156.1"/>
    <property type="gene ID" value="ENSSBOG00000034680.1"/>
</dbReference>
<dbReference type="GeneTree" id="ENSGT00910000148635"/>
<keyword evidence="2" id="KW-1185">Reference proteome</keyword>
<protein>
    <submittedName>
        <fullName evidence="1">Uncharacterized protein</fullName>
    </submittedName>
</protein>
<dbReference type="Proteomes" id="UP000233220">
    <property type="component" value="Unplaced"/>
</dbReference>
<reference evidence="1" key="1">
    <citation type="submission" date="2025-08" db="UniProtKB">
        <authorList>
            <consortium name="Ensembl"/>
        </authorList>
    </citation>
    <scope>IDENTIFICATION</scope>
</reference>
<dbReference type="AlphaFoldDB" id="A0A2K6UZ10"/>
<proteinExistence type="predicted"/>
<name>A0A2K6UZ10_SAIBB</name>
<organism evidence="1 2">
    <name type="scientific">Saimiri boliviensis boliviensis</name>
    <name type="common">Bolivian squirrel monkey</name>
    <dbReference type="NCBI Taxonomy" id="39432"/>
    <lineage>
        <taxon>Eukaryota</taxon>
        <taxon>Metazoa</taxon>
        <taxon>Chordata</taxon>
        <taxon>Craniata</taxon>
        <taxon>Vertebrata</taxon>
        <taxon>Euteleostomi</taxon>
        <taxon>Mammalia</taxon>
        <taxon>Eutheria</taxon>
        <taxon>Euarchontoglires</taxon>
        <taxon>Primates</taxon>
        <taxon>Haplorrhini</taxon>
        <taxon>Platyrrhini</taxon>
        <taxon>Cebidae</taxon>
        <taxon>Saimiriinae</taxon>
        <taxon>Saimiri</taxon>
    </lineage>
</organism>